<feature type="region of interest" description="Disordered" evidence="1">
    <location>
        <begin position="34"/>
        <end position="127"/>
    </location>
</feature>
<feature type="compositionally biased region" description="Pro residues" evidence="1">
    <location>
        <begin position="189"/>
        <end position="211"/>
    </location>
</feature>
<feature type="compositionally biased region" description="Pro residues" evidence="1">
    <location>
        <begin position="43"/>
        <end position="53"/>
    </location>
</feature>
<dbReference type="EMBL" id="RWJN01000187">
    <property type="protein sequence ID" value="TCD65318.1"/>
    <property type="molecule type" value="Genomic_DNA"/>
</dbReference>
<comment type="caution">
    <text evidence="2">The sequence shown here is derived from an EMBL/GenBank/DDBJ whole genome shotgun (WGS) entry which is preliminary data.</text>
</comment>
<dbReference type="AlphaFoldDB" id="A0A4R0RN88"/>
<accession>A0A4R0RN88</accession>
<evidence type="ECO:0000313" key="3">
    <source>
        <dbReference type="Proteomes" id="UP000292702"/>
    </source>
</evidence>
<sequence length="282" mass="29988">MPGQRLVDARGDGLSSLTAREVQQIHGARELEWNALQKRAGGPTPPHVPPPAPQSWSQAPPGEVKLPTPVAPPPPQYSPHAPYTANPAPVEPIGPYRTVPGKSVHPNELHLPAIPPQGQPHLGARGDDSYSLAARDVFELLNARELRWNGLQKRAPGSVGAASPPHLPQPPANSWSQAPGPKGHLVLPQPQPQPKPQPVEAAPPPHLPQPPAHSWSQAPGPKGHLVLPQAKPQPAAAEPPVIRHPPYAGDGAPAEPMGRYFPSPGRENRVPNRMILPPMNTP</sequence>
<feature type="compositionally biased region" description="Low complexity" evidence="1">
    <location>
        <begin position="228"/>
        <end position="240"/>
    </location>
</feature>
<keyword evidence="3" id="KW-1185">Reference proteome</keyword>
<dbReference type="Proteomes" id="UP000292702">
    <property type="component" value="Unassembled WGS sequence"/>
</dbReference>
<organism evidence="2 3">
    <name type="scientific">Steccherinum ochraceum</name>
    <dbReference type="NCBI Taxonomy" id="92696"/>
    <lineage>
        <taxon>Eukaryota</taxon>
        <taxon>Fungi</taxon>
        <taxon>Dikarya</taxon>
        <taxon>Basidiomycota</taxon>
        <taxon>Agaricomycotina</taxon>
        <taxon>Agaricomycetes</taxon>
        <taxon>Polyporales</taxon>
        <taxon>Steccherinaceae</taxon>
        <taxon>Steccherinum</taxon>
    </lineage>
</organism>
<name>A0A4R0RN88_9APHY</name>
<protein>
    <submittedName>
        <fullName evidence="2">Uncharacterized protein</fullName>
    </submittedName>
</protein>
<feature type="region of interest" description="Disordered" evidence="1">
    <location>
        <begin position="154"/>
        <end position="282"/>
    </location>
</feature>
<evidence type="ECO:0000256" key="1">
    <source>
        <dbReference type="SAM" id="MobiDB-lite"/>
    </source>
</evidence>
<evidence type="ECO:0000313" key="2">
    <source>
        <dbReference type="EMBL" id="TCD65318.1"/>
    </source>
</evidence>
<gene>
    <name evidence="2" type="ORF">EIP91_002804</name>
</gene>
<reference evidence="2 3" key="1">
    <citation type="submission" date="2018-11" db="EMBL/GenBank/DDBJ databases">
        <title>Genome assembly of Steccherinum ochraceum LE-BIN_3174, the white-rot fungus of the Steccherinaceae family (The Residual Polyporoid clade, Polyporales, Basidiomycota).</title>
        <authorList>
            <person name="Fedorova T.V."/>
            <person name="Glazunova O.A."/>
            <person name="Landesman E.O."/>
            <person name="Moiseenko K.V."/>
            <person name="Psurtseva N.V."/>
            <person name="Savinova O.S."/>
            <person name="Shakhova N.V."/>
            <person name="Tyazhelova T.V."/>
            <person name="Vasina D.V."/>
        </authorList>
    </citation>
    <scope>NUCLEOTIDE SEQUENCE [LARGE SCALE GENOMIC DNA]</scope>
    <source>
        <strain evidence="2 3">LE-BIN_3174</strain>
    </source>
</reference>
<proteinExistence type="predicted"/>